<protein>
    <submittedName>
        <fullName evidence="7">ABC transporter substrate-binding protein</fullName>
    </submittedName>
</protein>
<dbReference type="RefSeq" id="WP_147664894.1">
    <property type="nucleotide sequence ID" value="NZ_VDUW01000001.1"/>
</dbReference>
<evidence type="ECO:0000256" key="5">
    <source>
        <dbReference type="ARBA" id="ARBA00023136"/>
    </source>
</evidence>
<dbReference type="OrthoDB" id="9815602at2"/>
<dbReference type="InterPro" id="IPR044527">
    <property type="entry name" value="NrtA/CpmA_ABC-bd_dom"/>
</dbReference>
<evidence type="ECO:0000313" key="7">
    <source>
        <dbReference type="EMBL" id="TXL67455.1"/>
    </source>
</evidence>
<dbReference type="GO" id="GO:0005886">
    <property type="term" value="C:plasma membrane"/>
    <property type="evidence" value="ECO:0007669"/>
    <property type="project" value="UniProtKB-SubCell"/>
</dbReference>
<dbReference type="PROSITE" id="PS51257">
    <property type="entry name" value="PROKAR_LIPOPROTEIN"/>
    <property type="match status" value="1"/>
</dbReference>
<dbReference type="EMBL" id="VDUW01000001">
    <property type="protein sequence ID" value="TXL67455.1"/>
    <property type="molecule type" value="Genomic_DNA"/>
</dbReference>
<gene>
    <name evidence="7" type="ORF">FHP05_00050</name>
</gene>
<evidence type="ECO:0000256" key="6">
    <source>
        <dbReference type="SAM" id="SignalP"/>
    </source>
</evidence>
<dbReference type="SUPFAM" id="SSF53850">
    <property type="entry name" value="Periplasmic binding protein-like II"/>
    <property type="match status" value="1"/>
</dbReference>
<organism evidence="7 8">
    <name type="scientific">Cerasibacillus terrae</name>
    <dbReference type="NCBI Taxonomy" id="2498845"/>
    <lineage>
        <taxon>Bacteria</taxon>
        <taxon>Bacillati</taxon>
        <taxon>Bacillota</taxon>
        <taxon>Bacilli</taxon>
        <taxon>Bacillales</taxon>
        <taxon>Bacillaceae</taxon>
        <taxon>Cerasibacillus</taxon>
    </lineage>
</organism>
<evidence type="ECO:0000256" key="4">
    <source>
        <dbReference type="ARBA" id="ARBA00022519"/>
    </source>
</evidence>
<dbReference type="AlphaFoldDB" id="A0A5C8P1H8"/>
<evidence type="ECO:0000313" key="8">
    <source>
        <dbReference type="Proteomes" id="UP000321574"/>
    </source>
</evidence>
<sequence length="355" mass="38819">MKFVKPLVSLIVLVFFIAGCQTASGTEKSQSEEGLTPVNVGYLATTGHSLYFIAEEQGFFEEAGLDVTFNSFSNSGEGITAVAGGQLDVGTFGTAAPLKFESEGAEFVFFGGQMGTGAGVVSKPELADELKDPANFAGKKVATVSLATGDVVWRGALVEAGLDWEEDLEIVEMKSPADVITAVNKGEVDAGVVWVPFVEKAKQEGLEIIAYSDEYLNDHVCGRLIANPEKFENSPELYVSFMEAMIKAEEFLHDENNKEEVIASVAAYIDVDKSIIEKDLYDGYLIQTADPDKEAILAFKETMVDIGYLEEDRDVSDIIDIEVYKEALDNVIEANPDNAYYDKLVDRYKDRNLEI</sequence>
<comment type="subcellular location">
    <subcellularLocation>
        <location evidence="1">Cell inner membrane</location>
    </subcellularLocation>
</comment>
<reference evidence="7 8" key="1">
    <citation type="submission" date="2019-06" db="EMBL/GenBank/DDBJ databases">
        <title>Cerasibacillus sp. nov., isolated from maize field.</title>
        <authorList>
            <person name="Lin S.-Y."/>
            <person name="Tsai C.-F."/>
            <person name="Young C.-C."/>
        </authorList>
    </citation>
    <scope>NUCLEOTIDE SEQUENCE [LARGE SCALE GENOMIC DNA]</scope>
    <source>
        <strain evidence="7 8">CC-CFT480</strain>
    </source>
</reference>
<keyword evidence="5" id="KW-0472">Membrane</keyword>
<dbReference type="Gene3D" id="3.40.190.10">
    <property type="entry name" value="Periplasmic binding protein-like II"/>
    <property type="match status" value="2"/>
</dbReference>
<proteinExistence type="predicted"/>
<keyword evidence="8" id="KW-1185">Reference proteome</keyword>
<feature type="signal peptide" evidence="6">
    <location>
        <begin position="1"/>
        <end position="25"/>
    </location>
</feature>
<keyword evidence="4" id="KW-0997">Cell inner membrane</keyword>
<evidence type="ECO:0000256" key="3">
    <source>
        <dbReference type="ARBA" id="ARBA00022475"/>
    </source>
</evidence>
<feature type="chain" id="PRO_5022917541" evidence="6">
    <location>
        <begin position="26"/>
        <end position="355"/>
    </location>
</feature>
<evidence type="ECO:0000256" key="2">
    <source>
        <dbReference type="ARBA" id="ARBA00022448"/>
    </source>
</evidence>
<accession>A0A5C8P1H8</accession>
<comment type="caution">
    <text evidence="7">The sequence shown here is derived from an EMBL/GenBank/DDBJ whole genome shotgun (WGS) entry which is preliminary data.</text>
</comment>
<keyword evidence="6" id="KW-0732">Signal</keyword>
<dbReference type="Pfam" id="PF13379">
    <property type="entry name" value="NMT1_2"/>
    <property type="match status" value="1"/>
</dbReference>
<evidence type="ECO:0000256" key="1">
    <source>
        <dbReference type="ARBA" id="ARBA00004533"/>
    </source>
</evidence>
<keyword evidence="3" id="KW-1003">Cell membrane</keyword>
<dbReference type="PANTHER" id="PTHR30024">
    <property type="entry name" value="ALIPHATIC SULFONATES-BINDING PROTEIN-RELATED"/>
    <property type="match status" value="1"/>
</dbReference>
<dbReference type="Proteomes" id="UP000321574">
    <property type="component" value="Unassembled WGS sequence"/>
</dbReference>
<keyword evidence="2" id="KW-0813">Transport</keyword>
<dbReference type="CDD" id="cd13553">
    <property type="entry name" value="PBP2_NrtA_CpmA_like"/>
    <property type="match status" value="1"/>
</dbReference>
<name>A0A5C8P1H8_9BACI</name>